<feature type="region of interest" description="Disordered" evidence="1">
    <location>
        <begin position="57"/>
        <end position="93"/>
    </location>
</feature>
<accession>A0ABU4AK48</accession>
<protein>
    <recommendedName>
        <fullName evidence="4">J domain-containing protein</fullName>
    </recommendedName>
</protein>
<evidence type="ECO:0000313" key="2">
    <source>
        <dbReference type="EMBL" id="MDV6226615.1"/>
    </source>
</evidence>
<keyword evidence="3" id="KW-1185">Reference proteome</keyword>
<gene>
    <name evidence="2" type="ORF">R2G56_10005</name>
</gene>
<evidence type="ECO:0008006" key="4">
    <source>
        <dbReference type="Google" id="ProtNLM"/>
    </source>
</evidence>
<evidence type="ECO:0000313" key="3">
    <source>
        <dbReference type="Proteomes" id="UP001185659"/>
    </source>
</evidence>
<dbReference type="EMBL" id="JAWLIP010000004">
    <property type="protein sequence ID" value="MDV6226615.1"/>
    <property type="molecule type" value="Genomic_DNA"/>
</dbReference>
<name>A0ABU4AK48_9HYPH</name>
<reference evidence="2 3" key="1">
    <citation type="submission" date="2023-10" db="EMBL/GenBank/DDBJ databases">
        <authorList>
            <person name="Venkata Ramana C."/>
            <person name="Sasikala C."/>
            <person name="Dhurka M."/>
        </authorList>
    </citation>
    <scope>NUCLEOTIDE SEQUENCE [LARGE SCALE GENOMIC DNA]</scope>
    <source>
        <strain evidence="2 3">KCTC 32151</strain>
    </source>
</reference>
<proteinExistence type="predicted"/>
<dbReference type="RefSeq" id="WP_317561186.1">
    <property type="nucleotide sequence ID" value="NZ_JAWLIP010000004.1"/>
</dbReference>
<sequence>MAIGGNRNFAALLDELISEEAERTGGAATSLNSLDYLSVAEELHSGRINFTDKRAQDAYDAEETSASDETPDAVDEVEAAAEDEPPAALPLSTDPDEIARELGLYADIDAGLLGRIRRDFAFNNHPDRVPSHLRANAMERMQVANMLIDEAKRGKFRLPRSVEARG</sequence>
<evidence type="ECO:0000256" key="1">
    <source>
        <dbReference type="SAM" id="MobiDB-lite"/>
    </source>
</evidence>
<feature type="compositionally biased region" description="Acidic residues" evidence="1">
    <location>
        <begin position="59"/>
        <end position="85"/>
    </location>
</feature>
<dbReference type="Proteomes" id="UP001185659">
    <property type="component" value="Unassembled WGS sequence"/>
</dbReference>
<comment type="caution">
    <text evidence="2">The sequence shown here is derived from an EMBL/GenBank/DDBJ whole genome shotgun (WGS) entry which is preliminary data.</text>
</comment>
<organism evidence="2 3">
    <name type="scientific">Nitratireductor aquimarinus</name>
    <dbReference type="NCBI Taxonomy" id="889300"/>
    <lineage>
        <taxon>Bacteria</taxon>
        <taxon>Pseudomonadati</taxon>
        <taxon>Pseudomonadota</taxon>
        <taxon>Alphaproteobacteria</taxon>
        <taxon>Hyphomicrobiales</taxon>
        <taxon>Phyllobacteriaceae</taxon>
        <taxon>Nitratireductor</taxon>
    </lineage>
</organism>